<evidence type="ECO:0000313" key="2">
    <source>
        <dbReference type="Proteomes" id="UP000257109"/>
    </source>
</evidence>
<keyword evidence="2" id="KW-1185">Reference proteome</keyword>
<dbReference type="PANTHER" id="PTHR35046">
    <property type="entry name" value="ZINC KNUCKLE (CCHC-TYPE) FAMILY PROTEIN"/>
    <property type="match status" value="1"/>
</dbReference>
<comment type="caution">
    <text evidence="1">The sequence shown here is derived from an EMBL/GenBank/DDBJ whole genome shotgun (WGS) entry which is preliminary data.</text>
</comment>
<dbReference type="AlphaFoldDB" id="A0A371EUQ9"/>
<protein>
    <submittedName>
        <fullName evidence="1">Uncharacterized protein</fullName>
    </submittedName>
</protein>
<dbReference type="OrthoDB" id="1747743at2759"/>
<evidence type="ECO:0000313" key="1">
    <source>
        <dbReference type="EMBL" id="RDX69780.1"/>
    </source>
</evidence>
<organism evidence="1 2">
    <name type="scientific">Mucuna pruriens</name>
    <name type="common">Velvet bean</name>
    <name type="synonym">Dolichos pruriens</name>
    <dbReference type="NCBI Taxonomy" id="157652"/>
    <lineage>
        <taxon>Eukaryota</taxon>
        <taxon>Viridiplantae</taxon>
        <taxon>Streptophyta</taxon>
        <taxon>Embryophyta</taxon>
        <taxon>Tracheophyta</taxon>
        <taxon>Spermatophyta</taxon>
        <taxon>Magnoliopsida</taxon>
        <taxon>eudicotyledons</taxon>
        <taxon>Gunneridae</taxon>
        <taxon>Pentapetalae</taxon>
        <taxon>rosids</taxon>
        <taxon>fabids</taxon>
        <taxon>Fabales</taxon>
        <taxon>Fabaceae</taxon>
        <taxon>Papilionoideae</taxon>
        <taxon>50 kb inversion clade</taxon>
        <taxon>NPAAA clade</taxon>
        <taxon>indigoferoid/millettioid clade</taxon>
        <taxon>Phaseoleae</taxon>
        <taxon>Mucuna</taxon>
    </lineage>
</organism>
<proteinExistence type="predicted"/>
<dbReference type="PANTHER" id="PTHR35046:SF9">
    <property type="entry name" value="RNA-DIRECTED DNA POLYMERASE"/>
    <property type="match status" value="1"/>
</dbReference>
<dbReference type="Proteomes" id="UP000257109">
    <property type="component" value="Unassembled WGS sequence"/>
</dbReference>
<accession>A0A371EUQ9</accession>
<sequence>MSPLEDCSDVEVLAPVNGDILVTRCALSMQPKEDGDMEQRQHNFHTRCQINDKLQWLSNIGEVKDDKQVLVPFSIENYKDEVLCDVVLMEARHILLGRPW</sequence>
<dbReference type="EMBL" id="QJKJ01011961">
    <property type="protein sequence ID" value="RDX69780.1"/>
    <property type="molecule type" value="Genomic_DNA"/>
</dbReference>
<gene>
    <name evidence="1" type="ORF">CR513_51059</name>
</gene>
<name>A0A371EUQ9_MUCPR</name>
<reference evidence="1" key="1">
    <citation type="submission" date="2018-05" db="EMBL/GenBank/DDBJ databases">
        <title>Draft genome of Mucuna pruriens seed.</title>
        <authorList>
            <person name="Nnadi N.E."/>
            <person name="Vos R."/>
            <person name="Hasami M.H."/>
            <person name="Devisetty U.K."/>
            <person name="Aguiy J.C."/>
        </authorList>
    </citation>
    <scope>NUCLEOTIDE SEQUENCE [LARGE SCALE GENOMIC DNA]</scope>
    <source>
        <strain evidence="1">JCA_2017</strain>
    </source>
</reference>
<feature type="non-terminal residue" evidence="1">
    <location>
        <position position="1"/>
    </location>
</feature>